<gene>
    <name evidence="1" type="ORF">SAMN05421509_102249</name>
</gene>
<sequence length="115" mass="12714">MIPLQEVDIHTDKNVFYKLHLIAPTGAAPFSVEVLVYDSEFNPPFQSNVSFHQQFQSASDAFAHALGWVKGYSAKHGYSVNRINNPCNCEFLQKADQQSSVQSVGLSVQVEVNGV</sequence>
<name>A0A285VJ47_9GAMM</name>
<accession>A0A285VJ47</accession>
<protein>
    <submittedName>
        <fullName evidence="1">Uncharacterized protein</fullName>
    </submittedName>
</protein>
<proteinExistence type="predicted"/>
<dbReference type="OrthoDB" id="9931859at2"/>
<organism evidence="1 2">
    <name type="scientific">Chromohalobacter canadensis</name>
    <dbReference type="NCBI Taxonomy" id="141389"/>
    <lineage>
        <taxon>Bacteria</taxon>
        <taxon>Pseudomonadati</taxon>
        <taxon>Pseudomonadota</taxon>
        <taxon>Gammaproteobacteria</taxon>
        <taxon>Oceanospirillales</taxon>
        <taxon>Halomonadaceae</taxon>
        <taxon>Chromohalobacter</taxon>
    </lineage>
</organism>
<dbReference type="EMBL" id="OBQJ01000002">
    <property type="protein sequence ID" value="SOC53226.1"/>
    <property type="molecule type" value="Genomic_DNA"/>
</dbReference>
<evidence type="ECO:0000313" key="1">
    <source>
        <dbReference type="EMBL" id="SOC53226.1"/>
    </source>
</evidence>
<dbReference type="RefSeq" id="WP_097022033.1">
    <property type="nucleotide sequence ID" value="NZ_OBQJ01000002.1"/>
</dbReference>
<evidence type="ECO:0000313" key="2">
    <source>
        <dbReference type="Proteomes" id="UP000219023"/>
    </source>
</evidence>
<dbReference type="AlphaFoldDB" id="A0A285VJ47"/>
<dbReference type="Proteomes" id="UP000219023">
    <property type="component" value="Unassembled WGS sequence"/>
</dbReference>
<reference evidence="1 2" key="1">
    <citation type="submission" date="2017-08" db="EMBL/GenBank/DDBJ databases">
        <authorList>
            <person name="de Groot N.N."/>
        </authorList>
    </citation>
    <scope>NUCLEOTIDE SEQUENCE [LARGE SCALE GENOMIC DNA]</scope>
    <source>
        <strain evidence="1 2">USBA 855</strain>
    </source>
</reference>